<evidence type="ECO:0000256" key="1">
    <source>
        <dbReference type="SAM" id="MobiDB-lite"/>
    </source>
</evidence>
<organism evidence="2 3">
    <name type="scientific">Kingdonia uniflora</name>
    <dbReference type="NCBI Taxonomy" id="39325"/>
    <lineage>
        <taxon>Eukaryota</taxon>
        <taxon>Viridiplantae</taxon>
        <taxon>Streptophyta</taxon>
        <taxon>Embryophyta</taxon>
        <taxon>Tracheophyta</taxon>
        <taxon>Spermatophyta</taxon>
        <taxon>Magnoliopsida</taxon>
        <taxon>Ranunculales</taxon>
        <taxon>Circaeasteraceae</taxon>
        <taxon>Kingdonia</taxon>
    </lineage>
</organism>
<dbReference type="EMBL" id="JACGCM010001428">
    <property type="protein sequence ID" value="KAF6155443.1"/>
    <property type="molecule type" value="Genomic_DNA"/>
</dbReference>
<comment type="caution">
    <text evidence="2">The sequence shown here is derived from an EMBL/GenBank/DDBJ whole genome shotgun (WGS) entry which is preliminary data.</text>
</comment>
<dbReference type="Proteomes" id="UP000541444">
    <property type="component" value="Unassembled WGS sequence"/>
</dbReference>
<protein>
    <submittedName>
        <fullName evidence="2">Uncharacterized protein</fullName>
    </submittedName>
</protein>
<name>A0A7J7MKN2_9MAGN</name>
<gene>
    <name evidence="2" type="ORF">GIB67_019969</name>
</gene>
<reference evidence="2 3" key="1">
    <citation type="journal article" date="2020" name="IScience">
        <title>Genome Sequencing of the Endangered Kingdonia uniflora (Circaeasteraceae, Ranunculales) Reveals Potential Mechanisms of Evolutionary Specialization.</title>
        <authorList>
            <person name="Sun Y."/>
            <person name="Deng T."/>
            <person name="Zhang A."/>
            <person name="Moore M.J."/>
            <person name="Landis J.B."/>
            <person name="Lin N."/>
            <person name="Zhang H."/>
            <person name="Zhang X."/>
            <person name="Huang J."/>
            <person name="Zhang X."/>
            <person name="Sun H."/>
            <person name="Wang H."/>
        </authorList>
    </citation>
    <scope>NUCLEOTIDE SEQUENCE [LARGE SCALE GENOMIC DNA]</scope>
    <source>
        <strain evidence="2">TB1705</strain>
        <tissue evidence="2">Leaf</tissue>
    </source>
</reference>
<feature type="compositionally biased region" description="Basic residues" evidence="1">
    <location>
        <begin position="1"/>
        <end position="10"/>
    </location>
</feature>
<keyword evidence="3" id="KW-1185">Reference proteome</keyword>
<feature type="region of interest" description="Disordered" evidence="1">
    <location>
        <begin position="1"/>
        <end position="22"/>
    </location>
</feature>
<evidence type="ECO:0000313" key="2">
    <source>
        <dbReference type="EMBL" id="KAF6155443.1"/>
    </source>
</evidence>
<accession>A0A7J7MKN2</accession>
<proteinExistence type="predicted"/>
<dbReference type="AlphaFoldDB" id="A0A7J7MKN2"/>
<sequence>MRSKNLKPSRKLVVSSSSEESSSFARTIDDSKLSVAWKSAAKVLKVAAADRAEYEAEKASLADQLKERTALWKYSEIIFPGDDASPVAEQSLAPPVADNMTKEEVVRLRGKVSEMEKALSRARDSINRTQQSRLNAVTIELSCKDTEILTANNEAELWKESLKKKKLETMAENQQVLALLSTIEKQKNDHLHHQSVVTNNTDLLKKQDV</sequence>
<evidence type="ECO:0000313" key="3">
    <source>
        <dbReference type="Proteomes" id="UP000541444"/>
    </source>
</evidence>